<evidence type="ECO:0000256" key="1">
    <source>
        <dbReference type="SAM" id="MobiDB-lite"/>
    </source>
</evidence>
<protein>
    <submittedName>
        <fullName evidence="3">DivIVA domain-containing protein</fullName>
    </submittedName>
</protein>
<feature type="compositionally biased region" description="Polar residues" evidence="1">
    <location>
        <begin position="89"/>
        <end position="107"/>
    </location>
</feature>
<feature type="compositionally biased region" description="Basic and acidic residues" evidence="1">
    <location>
        <begin position="109"/>
        <end position="126"/>
    </location>
</feature>
<dbReference type="InterPro" id="IPR019933">
    <property type="entry name" value="DivIVA_domain"/>
</dbReference>
<dbReference type="Proteomes" id="UP000463857">
    <property type="component" value="Chromosome"/>
</dbReference>
<proteinExistence type="predicted"/>
<keyword evidence="2" id="KW-0812">Transmembrane</keyword>
<dbReference type="OrthoDB" id="3404379at2"/>
<dbReference type="NCBIfam" id="TIGR03544">
    <property type="entry name" value="DivI1A_domain"/>
    <property type="match status" value="1"/>
</dbReference>
<organism evidence="3 4">
    <name type="scientific">Epidermidibacterium keratini</name>
    <dbReference type="NCBI Taxonomy" id="1891644"/>
    <lineage>
        <taxon>Bacteria</taxon>
        <taxon>Bacillati</taxon>
        <taxon>Actinomycetota</taxon>
        <taxon>Actinomycetes</taxon>
        <taxon>Sporichthyales</taxon>
        <taxon>Sporichthyaceae</taxon>
        <taxon>Epidermidibacterium</taxon>
    </lineage>
</organism>
<evidence type="ECO:0000256" key="2">
    <source>
        <dbReference type="SAM" id="Phobius"/>
    </source>
</evidence>
<dbReference type="InParanoid" id="A0A7L4YKP8"/>
<gene>
    <name evidence="3" type="ORF">EK0264_04640</name>
</gene>
<dbReference type="Gene3D" id="6.10.250.660">
    <property type="match status" value="1"/>
</dbReference>
<dbReference type="AlphaFoldDB" id="A0A7L4YKP8"/>
<evidence type="ECO:0000313" key="4">
    <source>
        <dbReference type="Proteomes" id="UP000463857"/>
    </source>
</evidence>
<keyword evidence="4" id="KW-1185">Reference proteome</keyword>
<dbReference type="EMBL" id="CP047156">
    <property type="protein sequence ID" value="QHB99641.1"/>
    <property type="molecule type" value="Genomic_DNA"/>
</dbReference>
<evidence type="ECO:0000313" key="3">
    <source>
        <dbReference type="EMBL" id="QHB99641.1"/>
    </source>
</evidence>
<dbReference type="RefSeq" id="WP_159543404.1">
    <property type="nucleotide sequence ID" value="NZ_CP047156.1"/>
</dbReference>
<feature type="region of interest" description="Disordered" evidence="1">
    <location>
        <begin position="84"/>
        <end position="140"/>
    </location>
</feature>
<keyword evidence="2" id="KW-1133">Transmembrane helix</keyword>
<name>A0A7L4YKP8_9ACTN</name>
<reference evidence="3 4" key="1">
    <citation type="journal article" date="2018" name="Int. J. Syst. Evol. Microbiol.">
        <title>Epidermidibacterium keratini gen. nov., sp. nov., a member of the family Sporichthyaceae, isolated from keratin epidermis.</title>
        <authorList>
            <person name="Lee D.G."/>
            <person name="Trujillo M.E."/>
            <person name="Kang S."/>
            <person name="Nam J.J."/>
            <person name="Kim Y.J."/>
        </authorList>
    </citation>
    <scope>NUCLEOTIDE SEQUENCE [LARGE SCALE GENOMIC DNA]</scope>
    <source>
        <strain evidence="3 4">EPI-7</strain>
    </source>
</reference>
<dbReference type="KEGG" id="eke:EK0264_04640"/>
<accession>A0A7L4YKP8</accession>
<feature type="transmembrane region" description="Helical" evidence="2">
    <location>
        <begin position="6"/>
        <end position="26"/>
    </location>
</feature>
<keyword evidence="2" id="KW-0472">Membrane</keyword>
<sequence length="140" mass="15134">MGDFLWVFGGIIVFSVLLYLAAALVFGPGEPQQPAGEPVAEPLIEGRPLRGDDVRDAKFRVVARGYHMGDVDRLLERVARDLDAPSADPSVNSADPNVNSADPNVNSADPREISADPRDIAPDPREVTQSSARQRDVEQS</sequence>